<feature type="compositionally biased region" description="Low complexity" evidence="1">
    <location>
        <begin position="116"/>
        <end position="127"/>
    </location>
</feature>
<organism evidence="2 5">
    <name type="scientific">Saccharopolyspora kobensis</name>
    <dbReference type="NCBI Taxonomy" id="146035"/>
    <lineage>
        <taxon>Bacteria</taxon>
        <taxon>Bacillati</taxon>
        <taxon>Actinomycetota</taxon>
        <taxon>Actinomycetes</taxon>
        <taxon>Pseudonocardiales</taxon>
        <taxon>Pseudonocardiaceae</taxon>
        <taxon>Saccharopolyspora</taxon>
    </lineage>
</organism>
<dbReference type="Proteomes" id="UP000236729">
    <property type="component" value="Unassembled WGS sequence"/>
</dbReference>
<dbReference type="EMBL" id="FNVB01000011">
    <property type="protein sequence ID" value="SEG96085.1"/>
    <property type="molecule type" value="Genomic_DNA"/>
</dbReference>
<dbReference type="SMR" id="A0A1H6EH03"/>
<dbReference type="Pfam" id="PF10824">
    <property type="entry name" value="T7SS_ESX_EspC"/>
    <property type="match status" value="1"/>
</dbReference>
<feature type="compositionally biased region" description="Polar residues" evidence="1">
    <location>
        <begin position="167"/>
        <end position="180"/>
    </location>
</feature>
<dbReference type="Proteomes" id="UP000199690">
    <property type="component" value="Unassembled WGS sequence"/>
</dbReference>
<name>A0A1H6EH03_9PSEU</name>
<accession>A0A1H6EH03</accession>
<dbReference type="AlphaFoldDB" id="A0A1H6EH03"/>
<keyword evidence="4" id="KW-1185">Reference proteome</keyword>
<feature type="region of interest" description="Disordered" evidence="1">
    <location>
        <begin position="199"/>
        <end position="332"/>
    </location>
</feature>
<reference evidence="2" key="2">
    <citation type="submission" date="2016-10" db="EMBL/GenBank/DDBJ databases">
        <authorList>
            <person name="de Groot N.N."/>
        </authorList>
    </citation>
    <scope>NUCLEOTIDE SEQUENCE [LARGE SCALE GENOMIC DNA]</scope>
    <source>
        <strain evidence="2">ATCC 20501</strain>
    </source>
</reference>
<dbReference type="EMBL" id="FOME01000003">
    <property type="protein sequence ID" value="SFD22397.1"/>
    <property type="molecule type" value="Genomic_DNA"/>
</dbReference>
<protein>
    <submittedName>
        <fullName evidence="2">Excreted virulence factor EspC, type VII ESX diderm</fullName>
    </submittedName>
</protein>
<reference evidence="4 5" key="1">
    <citation type="submission" date="2016-10" db="EMBL/GenBank/DDBJ databases">
        <authorList>
            <person name="Varghese N."/>
            <person name="Submissions S."/>
        </authorList>
    </citation>
    <scope>NUCLEOTIDE SEQUENCE [LARGE SCALE GENOMIC DNA]</scope>
    <source>
        <strain evidence="5">ATCC 20501</strain>
        <strain evidence="3 4">CGMCC 4.3529</strain>
    </source>
</reference>
<dbReference type="InterPro" id="IPR022536">
    <property type="entry name" value="EspC"/>
</dbReference>
<evidence type="ECO:0000313" key="3">
    <source>
        <dbReference type="EMBL" id="SFD22397.1"/>
    </source>
</evidence>
<evidence type="ECO:0000313" key="2">
    <source>
        <dbReference type="EMBL" id="SEG96085.1"/>
    </source>
</evidence>
<gene>
    <name evidence="2" type="ORF">SAMN02982929_06298</name>
    <name evidence="3" type="ORF">SAMN05216506_103128</name>
</gene>
<evidence type="ECO:0000256" key="1">
    <source>
        <dbReference type="SAM" id="MobiDB-lite"/>
    </source>
</evidence>
<sequence>MTFQVEAEDLTAHASHLDGLADRFDTAISAAEQAMSDDAYGLLCSFLPPIINPTEEEGMAALKAAKEGVSTTADNVRQTAKEYQETDEAGADNFGKFDDAVRVKESAVAQLGVPAAAGGASGTAPTGFNANPGEPVGTTPAGYDAQSGGAGQVMPQEFAGRAASGPAMSSDSDSVGQLTPASYAEPKQAPEGFQRLEPRQMSEPLQAEPRQMATPASFSGTLEPAQRGAPAGDSEPLRPMSQGVPASFSGTLEPAQRGVPAGDSEPLRAMSQGVPASYSEPLQPTQQGVPAGDSEALRPMSQGAPASYSEPLRPMNQGIPASYDAPVRNRDA</sequence>
<feature type="region of interest" description="Disordered" evidence="1">
    <location>
        <begin position="116"/>
        <end position="186"/>
    </location>
</feature>
<evidence type="ECO:0000313" key="4">
    <source>
        <dbReference type="Proteomes" id="UP000199690"/>
    </source>
</evidence>
<proteinExistence type="predicted"/>
<evidence type="ECO:0000313" key="5">
    <source>
        <dbReference type="Proteomes" id="UP000236729"/>
    </source>
</evidence>
<dbReference type="GO" id="GO:0009306">
    <property type="term" value="P:protein secretion"/>
    <property type="evidence" value="ECO:0007669"/>
    <property type="project" value="InterPro"/>
</dbReference>
<accession>A0A1I1QK75</accession>